<comment type="similarity">
    <text evidence="2">Belongs to the unc-93 family.</text>
</comment>
<evidence type="ECO:0000313" key="8">
    <source>
        <dbReference type="WBParaSite" id="L893_g24580.t1"/>
    </source>
</evidence>
<dbReference type="WBParaSite" id="L893_g24580.t1">
    <property type="protein sequence ID" value="L893_g24580.t1"/>
    <property type="gene ID" value="L893_g24580"/>
</dbReference>
<feature type="transmembrane region" description="Helical" evidence="6">
    <location>
        <begin position="402"/>
        <end position="422"/>
    </location>
</feature>
<evidence type="ECO:0000256" key="2">
    <source>
        <dbReference type="ARBA" id="ARBA00009172"/>
    </source>
</evidence>
<sequence>MESDLRAICLLGLGFMFIFSAFNSQGFIEIAVLRDKGHDAGTSEKSGYYSLGIIYASFTVSNFLASPIVVSLGSKNAMILGAFCYLSFLLGFLWLNSFLLYLLSAVVGFGAAVIWTGNGAYLTAYARPDTNARNIGIMWAMLQSSLIIGSLFMFVILHHGALVESFQVLYTVFSIVCATGLGVLFFLPKVQIGPIDSQVLREEREHFDDEDIEPYHADDSNTIRVRRDSSSGLSDEGAIGFWADFTRTFLLMKTRKMLYLASVFIFSGLELTFFSGVYTGCLAATKALGESTGLIVAFTVLLLGCGQIMGGLVFGICSQRFVHGKRFPVIALGFIVHLLAFFLTVLNIPMEAPIHPTSSSAWMENPSVMLAVFCGFLLGFADSCWNTQIYSLLGEIYWRNSSAAFAIFKFYQSLAACVSFVYGSMFLLHIQLILLTVSGTVATWAFFVVEKEVAEATNRPVD</sequence>
<protein>
    <submittedName>
        <fullName evidence="8">UNC93-like protein MFSD11</fullName>
    </submittedName>
</protein>
<evidence type="ECO:0000256" key="1">
    <source>
        <dbReference type="ARBA" id="ARBA00004141"/>
    </source>
</evidence>
<dbReference type="GO" id="GO:0016020">
    <property type="term" value="C:membrane"/>
    <property type="evidence" value="ECO:0007669"/>
    <property type="project" value="UniProtKB-SubCell"/>
</dbReference>
<keyword evidence="3 6" id="KW-0812">Transmembrane</keyword>
<evidence type="ECO:0000313" key="7">
    <source>
        <dbReference type="Proteomes" id="UP000095287"/>
    </source>
</evidence>
<comment type="subcellular location">
    <subcellularLocation>
        <location evidence="1">Membrane</location>
        <topology evidence="1">Multi-pass membrane protein</topology>
    </subcellularLocation>
</comment>
<dbReference type="AlphaFoldDB" id="A0A1I7ZBS2"/>
<dbReference type="InterPro" id="IPR051617">
    <property type="entry name" value="UNC-93-like_regulator"/>
</dbReference>
<evidence type="ECO:0000256" key="4">
    <source>
        <dbReference type="ARBA" id="ARBA00022989"/>
    </source>
</evidence>
<accession>A0A1I7ZBS2</accession>
<feature type="transmembrane region" description="Helical" evidence="6">
    <location>
        <begin position="136"/>
        <end position="156"/>
    </location>
</feature>
<feature type="transmembrane region" description="Helical" evidence="6">
    <location>
        <begin position="294"/>
        <end position="317"/>
    </location>
</feature>
<feature type="transmembrane region" description="Helical" evidence="6">
    <location>
        <begin position="77"/>
        <end position="95"/>
    </location>
</feature>
<feature type="transmembrane region" description="Helical" evidence="6">
    <location>
        <begin position="428"/>
        <end position="449"/>
    </location>
</feature>
<evidence type="ECO:0000256" key="3">
    <source>
        <dbReference type="ARBA" id="ARBA00022692"/>
    </source>
</evidence>
<keyword evidence="7" id="KW-1185">Reference proteome</keyword>
<dbReference type="InterPro" id="IPR036259">
    <property type="entry name" value="MFS_trans_sf"/>
</dbReference>
<feature type="transmembrane region" description="Helical" evidence="6">
    <location>
        <begin position="329"/>
        <end position="348"/>
    </location>
</feature>
<reference evidence="8" key="1">
    <citation type="submission" date="2016-11" db="UniProtKB">
        <authorList>
            <consortium name="WormBaseParasite"/>
        </authorList>
    </citation>
    <scope>IDENTIFICATION</scope>
</reference>
<feature type="transmembrane region" description="Helical" evidence="6">
    <location>
        <begin position="101"/>
        <end position="124"/>
    </location>
</feature>
<keyword evidence="5 6" id="KW-0472">Membrane</keyword>
<keyword evidence="4 6" id="KW-1133">Transmembrane helix</keyword>
<dbReference type="PANTHER" id="PTHR23294">
    <property type="entry name" value="ET TRANSLATION PRODUCT-RELATED"/>
    <property type="match status" value="1"/>
</dbReference>
<dbReference type="Pfam" id="PF05978">
    <property type="entry name" value="UNC-93"/>
    <property type="match status" value="1"/>
</dbReference>
<dbReference type="SUPFAM" id="SSF103473">
    <property type="entry name" value="MFS general substrate transporter"/>
    <property type="match status" value="1"/>
</dbReference>
<dbReference type="Gene3D" id="1.20.1250.20">
    <property type="entry name" value="MFS general substrate transporter like domains"/>
    <property type="match status" value="1"/>
</dbReference>
<dbReference type="InterPro" id="IPR010291">
    <property type="entry name" value="Ion_channel_UNC-93"/>
</dbReference>
<dbReference type="PANTHER" id="PTHR23294:SF20">
    <property type="entry name" value="UNC93-LIKE PROTEIN MFSD11"/>
    <property type="match status" value="1"/>
</dbReference>
<organism evidence="7 8">
    <name type="scientific">Steinernema glaseri</name>
    <dbReference type="NCBI Taxonomy" id="37863"/>
    <lineage>
        <taxon>Eukaryota</taxon>
        <taxon>Metazoa</taxon>
        <taxon>Ecdysozoa</taxon>
        <taxon>Nematoda</taxon>
        <taxon>Chromadorea</taxon>
        <taxon>Rhabditida</taxon>
        <taxon>Tylenchina</taxon>
        <taxon>Panagrolaimomorpha</taxon>
        <taxon>Strongyloidoidea</taxon>
        <taxon>Steinernematidae</taxon>
        <taxon>Steinernema</taxon>
    </lineage>
</organism>
<evidence type="ECO:0000256" key="5">
    <source>
        <dbReference type="ARBA" id="ARBA00023136"/>
    </source>
</evidence>
<feature type="transmembrane region" description="Helical" evidence="6">
    <location>
        <begin position="48"/>
        <end position="70"/>
    </location>
</feature>
<feature type="transmembrane region" description="Helical" evidence="6">
    <location>
        <begin position="168"/>
        <end position="187"/>
    </location>
</feature>
<dbReference type="Proteomes" id="UP000095287">
    <property type="component" value="Unplaced"/>
</dbReference>
<name>A0A1I7ZBS2_9BILA</name>
<feature type="transmembrane region" description="Helical" evidence="6">
    <location>
        <begin position="7"/>
        <end position="28"/>
    </location>
</feature>
<evidence type="ECO:0000256" key="6">
    <source>
        <dbReference type="SAM" id="Phobius"/>
    </source>
</evidence>
<proteinExistence type="inferred from homology"/>
<feature type="transmembrane region" description="Helical" evidence="6">
    <location>
        <begin position="257"/>
        <end position="274"/>
    </location>
</feature>
<feature type="transmembrane region" description="Helical" evidence="6">
    <location>
        <begin position="368"/>
        <end position="390"/>
    </location>
</feature>